<dbReference type="RefSeq" id="WP_030367940.1">
    <property type="nucleotide sequence ID" value="NZ_JBEXOE010000025.1"/>
</dbReference>
<evidence type="ECO:0000259" key="1">
    <source>
        <dbReference type="PROSITE" id="PS50075"/>
    </source>
</evidence>
<dbReference type="InterPro" id="IPR036736">
    <property type="entry name" value="ACP-like_sf"/>
</dbReference>
<reference evidence="2 3" key="1">
    <citation type="journal article" date="2015" name="Antonie Van Leeuwenhoek">
        <title>Streptomyces klenkii sp. nov., isolated from deep marine sediment.</title>
        <authorList>
            <person name="Veyisoglu A."/>
            <person name="Sahin N."/>
        </authorList>
    </citation>
    <scope>NUCLEOTIDE SEQUENCE [LARGE SCALE GENOMIC DNA]</scope>
    <source>
        <strain evidence="2 3">KCTC 29202</strain>
    </source>
</reference>
<accession>A0A3B0BKV8</accession>
<evidence type="ECO:0000313" key="3">
    <source>
        <dbReference type="Proteomes" id="UP000270343"/>
    </source>
</evidence>
<dbReference type="Gene3D" id="1.10.1200.10">
    <property type="entry name" value="ACP-like"/>
    <property type="match status" value="1"/>
</dbReference>
<dbReference type="EMBL" id="RBAM01000005">
    <property type="protein sequence ID" value="RKN72597.1"/>
    <property type="molecule type" value="Genomic_DNA"/>
</dbReference>
<proteinExistence type="predicted"/>
<dbReference type="OrthoDB" id="8778689at2"/>
<sequence length="79" mass="8996">MPSTTSSNLDTVRNWLLAKHPERTSIAADEDLIKARLVDSLSFVEFVLTVEEASGVEIDHEAIDLEDFRTLEAIERKYF</sequence>
<gene>
    <name evidence="2" type="ORF">D7231_13990</name>
</gene>
<protein>
    <submittedName>
        <fullName evidence="2">Acyl carrier protein</fullName>
    </submittedName>
</protein>
<dbReference type="AlphaFoldDB" id="A0A3B0BKV8"/>
<dbReference type="SUPFAM" id="SSF47336">
    <property type="entry name" value="ACP-like"/>
    <property type="match status" value="1"/>
</dbReference>
<evidence type="ECO:0000313" key="2">
    <source>
        <dbReference type="EMBL" id="RKN72597.1"/>
    </source>
</evidence>
<dbReference type="PROSITE" id="PS50075">
    <property type="entry name" value="CARRIER"/>
    <property type="match status" value="1"/>
</dbReference>
<comment type="caution">
    <text evidence="2">The sequence shown here is derived from an EMBL/GenBank/DDBJ whole genome shotgun (WGS) entry which is preliminary data.</text>
</comment>
<keyword evidence="3" id="KW-1185">Reference proteome</keyword>
<name>A0A3B0BKV8_9ACTN</name>
<feature type="domain" description="Carrier" evidence="1">
    <location>
        <begin position="3"/>
        <end position="79"/>
    </location>
</feature>
<organism evidence="2 3">
    <name type="scientific">Streptomyces klenkii</name>
    <dbReference type="NCBI Taxonomy" id="1420899"/>
    <lineage>
        <taxon>Bacteria</taxon>
        <taxon>Bacillati</taxon>
        <taxon>Actinomycetota</taxon>
        <taxon>Actinomycetes</taxon>
        <taxon>Kitasatosporales</taxon>
        <taxon>Streptomycetaceae</taxon>
        <taxon>Streptomyces</taxon>
    </lineage>
</organism>
<dbReference type="Proteomes" id="UP000270343">
    <property type="component" value="Unassembled WGS sequence"/>
</dbReference>
<dbReference type="InterPro" id="IPR009081">
    <property type="entry name" value="PP-bd_ACP"/>
</dbReference>